<dbReference type="Proteomes" id="UP000663862">
    <property type="component" value="Unassembled WGS sequence"/>
</dbReference>
<dbReference type="EMBL" id="CAJNYT010000061">
    <property type="protein sequence ID" value="CAF3322820.1"/>
    <property type="molecule type" value="Genomic_DNA"/>
</dbReference>
<evidence type="ECO:0000313" key="7">
    <source>
        <dbReference type="EMBL" id="CAF4356887.1"/>
    </source>
</evidence>
<evidence type="ECO:0000313" key="2">
    <source>
        <dbReference type="EMBL" id="CAF3252885.1"/>
    </source>
</evidence>
<dbReference type="EMBL" id="CAJNXB010006189">
    <property type="protein sequence ID" value="CAF3472016.1"/>
    <property type="molecule type" value="Genomic_DNA"/>
</dbReference>
<dbReference type="Proteomes" id="UP000663851">
    <property type="component" value="Unassembled WGS sequence"/>
</dbReference>
<dbReference type="EMBL" id="CAJOBR010004595">
    <property type="protein sequence ID" value="CAF4787828.1"/>
    <property type="molecule type" value="Genomic_DNA"/>
</dbReference>
<gene>
    <name evidence="6" type="ORF">FME351_LOCUS32710</name>
    <name evidence="3" type="ORF">GRG538_LOCUS2601</name>
    <name evidence="7" type="ORF">HFQ381_LOCUS17125</name>
    <name evidence="4" type="ORF">KIK155_LOCUS8633</name>
    <name evidence="2" type="ORF">LUA448_LOCUS4936</name>
    <name evidence="10" type="ORF">QYT958_LOCUS23099</name>
    <name evidence="5" type="ORF">TIS948_LOCUS33415</name>
    <name evidence="9" type="ORF">TOA249_LOCUS17651</name>
    <name evidence="8" type="ORF">TSG867_LOCUS17362</name>
</gene>
<reference evidence="9" key="1">
    <citation type="submission" date="2021-02" db="EMBL/GenBank/DDBJ databases">
        <authorList>
            <person name="Nowell W R."/>
        </authorList>
    </citation>
    <scope>NUCLEOTIDE SEQUENCE</scope>
</reference>
<dbReference type="InterPro" id="IPR029071">
    <property type="entry name" value="Ubiquitin-like_domsf"/>
</dbReference>
<dbReference type="Gene3D" id="3.10.20.90">
    <property type="entry name" value="Phosphatidylinositol 3-kinase Catalytic Subunit, Chain A, domain 1"/>
    <property type="match status" value="1"/>
</dbReference>
<proteinExistence type="predicted"/>
<dbReference type="Proteomes" id="UP000663872">
    <property type="component" value="Unassembled WGS sequence"/>
</dbReference>
<dbReference type="EMBL" id="CAJOBQ010001104">
    <property type="protein sequence ID" value="CAF4455710.1"/>
    <property type="molecule type" value="Genomic_DNA"/>
</dbReference>
<dbReference type="EMBL" id="CAJOBS010001269">
    <property type="protein sequence ID" value="CAF4710886.1"/>
    <property type="molecule type" value="Genomic_DNA"/>
</dbReference>
<dbReference type="AlphaFoldDB" id="A0A821J1N0"/>
<evidence type="ECO:0000313" key="6">
    <source>
        <dbReference type="EMBL" id="CAF3785277.1"/>
    </source>
</evidence>
<evidence type="ECO:0000313" key="5">
    <source>
        <dbReference type="EMBL" id="CAF3472016.1"/>
    </source>
</evidence>
<dbReference type="EMBL" id="CAJNYV010001128">
    <property type="protein sequence ID" value="CAF3406521.1"/>
    <property type="molecule type" value="Genomic_DNA"/>
</dbReference>
<dbReference type="CDD" id="cd17039">
    <property type="entry name" value="Ubl_ubiquitin_like"/>
    <property type="match status" value="1"/>
</dbReference>
<evidence type="ECO:0000259" key="1">
    <source>
        <dbReference type="PROSITE" id="PS50053"/>
    </source>
</evidence>
<accession>A0A821J1N0</accession>
<name>A0A821J1N0_9BILA</name>
<evidence type="ECO:0000313" key="10">
    <source>
        <dbReference type="EMBL" id="CAF4787828.1"/>
    </source>
</evidence>
<dbReference type="EMBL" id="CAJNYD010000400">
    <property type="protein sequence ID" value="CAF3252885.1"/>
    <property type="molecule type" value="Genomic_DNA"/>
</dbReference>
<dbReference type="PROSITE" id="PS50053">
    <property type="entry name" value="UBIQUITIN_2"/>
    <property type="match status" value="1"/>
</dbReference>
<dbReference type="OrthoDB" id="9985309at2759"/>
<evidence type="ECO:0000313" key="9">
    <source>
        <dbReference type="EMBL" id="CAF4710886.1"/>
    </source>
</evidence>
<dbReference type="Proteomes" id="UP000663838">
    <property type="component" value="Unassembled WGS sequence"/>
</dbReference>
<dbReference type="InterPro" id="IPR000626">
    <property type="entry name" value="Ubiquitin-like_dom"/>
</dbReference>
<organism evidence="9 11">
    <name type="scientific">Rotaria socialis</name>
    <dbReference type="NCBI Taxonomy" id="392032"/>
    <lineage>
        <taxon>Eukaryota</taxon>
        <taxon>Metazoa</taxon>
        <taxon>Spiralia</taxon>
        <taxon>Gnathifera</taxon>
        <taxon>Rotifera</taxon>
        <taxon>Eurotatoria</taxon>
        <taxon>Bdelloidea</taxon>
        <taxon>Philodinida</taxon>
        <taxon>Philodinidae</taxon>
        <taxon>Rotaria</taxon>
    </lineage>
</organism>
<evidence type="ECO:0000313" key="11">
    <source>
        <dbReference type="Proteomes" id="UP000663838"/>
    </source>
</evidence>
<feature type="domain" description="Ubiquitin-like" evidence="1">
    <location>
        <begin position="193"/>
        <end position="269"/>
    </location>
</feature>
<dbReference type="SUPFAM" id="SSF54236">
    <property type="entry name" value="Ubiquitin-like"/>
    <property type="match status" value="1"/>
</dbReference>
<dbReference type="Proteomes" id="UP000663848">
    <property type="component" value="Unassembled WGS sequence"/>
</dbReference>
<comment type="caution">
    <text evidence="9">The sequence shown here is derived from an EMBL/GenBank/DDBJ whole genome shotgun (WGS) entry which is preliminary data.</text>
</comment>
<evidence type="ECO:0000313" key="8">
    <source>
        <dbReference type="EMBL" id="CAF4455710.1"/>
    </source>
</evidence>
<dbReference type="Pfam" id="PF00240">
    <property type="entry name" value="ubiquitin"/>
    <property type="match status" value="1"/>
</dbReference>
<evidence type="ECO:0000313" key="3">
    <source>
        <dbReference type="EMBL" id="CAF3322820.1"/>
    </source>
</evidence>
<protein>
    <recommendedName>
        <fullName evidence="1">Ubiquitin-like domain-containing protein</fullName>
    </recommendedName>
</protein>
<dbReference type="EMBL" id="CAJNYU010004686">
    <property type="protein sequence ID" value="CAF3785277.1"/>
    <property type="molecule type" value="Genomic_DNA"/>
</dbReference>
<dbReference type="Proteomes" id="UP000663825">
    <property type="component" value="Unassembled WGS sequence"/>
</dbReference>
<dbReference type="EMBL" id="CAJOBO010001254">
    <property type="protein sequence ID" value="CAF4356887.1"/>
    <property type="molecule type" value="Genomic_DNA"/>
</dbReference>
<dbReference type="Proteomes" id="UP000663833">
    <property type="component" value="Unassembled WGS sequence"/>
</dbReference>
<evidence type="ECO:0000313" key="4">
    <source>
        <dbReference type="EMBL" id="CAF3406521.1"/>
    </source>
</evidence>
<dbReference type="Proteomes" id="UP000663869">
    <property type="component" value="Unassembled WGS sequence"/>
</dbReference>
<dbReference type="Proteomes" id="UP000663865">
    <property type="component" value="Unassembled WGS sequence"/>
</dbReference>
<sequence>MSVAGYCKCRIQFVPTDEQRPEVNYSDRSFIELRQLDFAKYSLRGIDVDNNKTEIFNIPFEKGDQYKRGRTADQPDAIRSSVGVFFLNLNAAGRDSFYGVLETCVAELELCAEHTPEPPPNDTINPSPLKDAIQVKSVVPNDENDILVDVYKLGQCIRQGDTDGAAVLSKKLAHIRAPLAVNSFKQSKEQPTIKIIIKIDSTDERINNQYKDFSMNVYPSTTVHELRTALEYSKHNLPTNQSLFVNGHLAHDKMTMHELNIQTNSLFVLFIIPSW</sequence>